<dbReference type="EMBL" id="CAJVPZ010003048">
    <property type="protein sequence ID" value="CAG8523749.1"/>
    <property type="molecule type" value="Genomic_DNA"/>
</dbReference>
<organism evidence="1 2">
    <name type="scientific">Racocetra fulgida</name>
    <dbReference type="NCBI Taxonomy" id="60492"/>
    <lineage>
        <taxon>Eukaryota</taxon>
        <taxon>Fungi</taxon>
        <taxon>Fungi incertae sedis</taxon>
        <taxon>Mucoromycota</taxon>
        <taxon>Glomeromycotina</taxon>
        <taxon>Glomeromycetes</taxon>
        <taxon>Diversisporales</taxon>
        <taxon>Gigasporaceae</taxon>
        <taxon>Racocetra</taxon>
    </lineage>
</organism>
<keyword evidence="2" id="KW-1185">Reference proteome</keyword>
<accession>A0A9N9A994</accession>
<evidence type="ECO:0000313" key="2">
    <source>
        <dbReference type="Proteomes" id="UP000789396"/>
    </source>
</evidence>
<evidence type="ECO:0000313" key="1">
    <source>
        <dbReference type="EMBL" id="CAG8523749.1"/>
    </source>
</evidence>
<name>A0A9N9A994_9GLOM</name>
<feature type="non-terminal residue" evidence="1">
    <location>
        <position position="105"/>
    </location>
</feature>
<protein>
    <submittedName>
        <fullName evidence="1">174_t:CDS:1</fullName>
    </submittedName>
</protein>
<proteinExistence type="predicted"/>
<comment type="caution">
    <text evidence="1">The sequence shown here is derived from an EMBL/GenBank/DDBJ whole genome shotgun (WGS) entry which is preliminary data.</text>
</comment>
<gene>
    <name evidence="1" type="ORF">RFULGI_LOCUS3476</name>
</gene>
<dbReference type="AlphaFoldDB" id="A0A9N9A994"/>
<reference evidence="1" key="1">
    <citation type="submission" date="2021-06" db="EMBL/GenBank/DDBJ databases">
        <authorList>
            <person name="Kallberg Y."/>
            <person name="Tangrot J."/>
            <person name="Rosling A."/>
        </authorList>
    </citation>
    <scope>NUCLEOTIDE SEQUENCE</scope>
    <source>
        <strain evidence="1">IN212</strain>
    </source>
</reference>
<dbReference type="Proteomes" id="UP000789396">
    <property type="component" value="Unassembled WGS sequence"/>
</dbReference>
<sequence>MSQDVDYDTFPEDFLTLLIKLKYKCTNNVGDIELITFKNNGDVIVKRNVANLSKANDRKRNYDITSTISKSEIEAYRMIPENDYFHQIEDEKMKEKINSLENKLK</sequence>